<comment type="similarity">
    <text evidence="5">Belongs to the UPF0182 family.</text>
</comment>
<evidence type="ECO:0000256" key="1">
    <source>
        <dbReference type="ARBA" id="ARBA00022475"/>
    </source>
</evidence>
<evidence type="ECO:0000256" key="4">
    <source>
        <dbReference type="ARBA" id="ARBA00023136"/>
    </source>
</evidence>
<dbReference type="PANTHER" id="PTHR39344">
    <property type="entry name" value="UPF0182 PROTEIN SLL1060"/>
    <property type="match status" value="1"/>
</dbReference>
<reference evidence="7 8" key="1">
    <citation type="submission" date="2022-02" db="EMBL/GenBank/DDBJ databases">
        <title>Uncovering new skin microbiome diversity through culturing and metagenomics.</title>
        <authorList>
            <person name="Conlan S."/>
            <person name="Deming C."/>
            <person name="Nisc Comparative Sequencing Program N."/>
            <person name="Segre J.A."/>
        </authorList>
    </citation>
    <scope>NUCLEOTIDE SEQUENCE [LARGE SCALE GENOMIC DNA]</scope>
    <source>
        <strain evidence="7 8">ACRQZ</strain>
    </source>
</reference>
<feature type="transmembrane region" description="Helical" evidence="5">
    <location>
        <begin position="232"/>
        <end position="251"/>
    </location>
</feature>
<feature type="region of interest" description="Disordered" evidence="6">
    <location>
        <begin position="867"/>
        <end position="905"/>
    </location>
</feature>
<keyword evidence="8" id="KW-1185">Reference proteome</keyword>
<feature type="transmembrane region" description="Helical" evidence="5">
    <location>
        <begin position="131"/>
        <end position="161"/>
    </location>
</feature>
<feature type="transmembrane region" description="Helical" evidence="5">
    <location>
        <begin position="87"/>
        <end position="111"/>
    </location>
</feature>
<sequence>MAALALGALASVWTQVLWFDSVRFSRVFTTELLTKAGLFVTGALVVGALACSSILIGHRLRPVYAPVTDEQVALDRYRAMLDPLRRLAVWVVPGVLGVFSGTALASQWQTFLLWLHRVPFGKQDPEFGMDIGFFVFTLPWVSFLLDFALMGLVLAAIVAALTHYLYGGLRPPGMSGRSTKAAVVHLSCLLAAVALVQGLSYWFGRYDLAVADSGRITGITYTGAHAVLPGRSILAVAAVLCALFFLASIWTGSWRLPVVGVSLLAVCALVIGTIYPMLVQSLKVKPSERTLEQPYIQRNIEATRSAFGLDKVVKTPYKAETTVSSGQLRGDADTIPGIRIVDPAIVGQTFEAIQAVKAFYSFPASLDVDRYRLEGKLVDAVVGARELRLDDLDRSWRNWVNDHTVYTHGYGLVAAYGNRRGPDGQPVFFEQNIPSTGKLGTYEPRIYFGEESPTYSIVGAPEGSGDAELDHPDGSAGGQRNTTYRGAGGVQIGSFPRRLAYAIAYREPNILLSSAVNPESRLLDIRKPRERIGRVAPWLTLDGDPYPAVVDGRVQWIVDGYTTSANYPYSQLTEIEDATSDALTARSANVAALAPARVNYMRNSVKATVDAYDGTVHLYAWDDQDPLLKAWTKAFPGTVEPMSAIKGELMQHLRYPEDMFKVQRSMLGKYHVTDANSFFGGQDFWKVPTDPSDRTTGAPSQPPYYLSLAVPGQAAPTFSLTTTYTPEKRSVLSAFLSADADAGGKDGQRKDGYGTLRLLELPRDTQVQGPGQVANNIFSSNDSSPRFALTLSQFLNNNSQGGSKVSMGNLLTLPVGGGVLYVQPIYVQASSGTSAYPQSKAIVASFGDKLAWSDTLDGALDGLFGGNSGATAGDQGTSGPAAPTAPSTPTPGQSPGTPQGNQGNAEVAKQLTAAQEAMKAADEALAKGDFTAYGEAQKRVRAAVDAALKAQRPGQTTVVPASPSATPSATPTSTPTPTSP</sequence>
<feature type="transmembrane region" description="Helical" evidence="5">
    <location>
        <begin position="38"/>
        <end position="56"/>
    </location>
</feature>
<protein>
    <recommendedName>
        <fullName evidence="5">UPF0182 protein MHL29_16785</fullName>
    </recommendedName>
</protein>
<name>A0ABS9Q6M9_9MICO</name>
<evidence type="ECO:0000256" key="3">
    <source>
        <dbReference type="ARBA" id="ARBA00022989"/>
    </source>
</evidence>
<evidence type="ECO:0000256" key="6">
    <source>
        <dbReference type="SAM" id="MobiDB-lite"/>
    </source>
</evidence>
<comment type="caution">
    <text evidence="5">Lacks conserved residue(s) required for the propagation of feature annotation.</text>
</comment>
<keyword evidence="3 5" id="KW-1133">Transmembrane helix</keyword>
<dbReference type="Proteomes" id="UP001521931">
    <property type="component" value="Unassembled WGS sequence"/>
</dbReference>
<accession>A0ABS9Q6M9</accession>
<feature type="transmembrane region" description="Helical" evidence="5">
    <location>
        <begin position="258"/>
        <end position="278"/>
    </location>
</feature>
<evidence type="ECO:0000256" key="2">
    <source>
        <dbReference type="ARBA" id="ARBA00022692"/>
    </source>
</evidence>
<comment type="subcellular location">
    <subcellularLocation>
        <location evidence="5">Cell membrane</location>
        <topology evidence="5">Multi-pass membrane protein</topology>
    </subcellularLocation>
</comment>
<proteinExistence type="inferred from homology"/>
<gene>
    <name evidence="7" type="ORF">MHL29_16785</name>
</gene>
<dbReference type="InterPro" id="IPR005372">
    <property type="entry name" value="UPF0182"/>
</dbReference>
<feature type="compositionally biased region" description="Low complexity" evidence="6">
    <location>
        <begin position="875"/>
        <end position="900"/>
    </location>
</feature>
<dbReference type="HAMAP" id="MF_01600">
    <property type="entry name" value="UPF0182"/>
    <property type="match status" value="1"/>
</dbReference>
<feature type="compositionally biased region" description="Low complexity" evidence="6">
    <location>
        <begin position="956"/>
        <end position="980"/>
    </location>
</feature>
<feature type="region of interest" description="Disordered" evidence="6">
    <location>
        <begin position="950"/>
        <end position="980"/>
    </location>
</feature>
<evidence type="ECO:0000256" key="5">
    <source>
        <dbReference type="HAMAP-Rule" id="MF_01600"/>
    </source>
</evidence>
<evidence type="ECO:0000313" key="7">
    <source>
        <dbReference type="EMBL" id="MCG7323534.1"/>
    </source>
</evidence>
<dbReference type="EMBL" id="JAKRCV010000082">
    <property type="protein sequence ID" value="MCG7323534.1"/>
    <property type="molecule type" value="Genomic_DNA"/>
</dbReference>
<keyword evidence="4 5" id="KW-0472">Membrane</keyword>
<evidence type="ECO:0000313" key="8">
    <source>
        <dbReference type="Proteomes" id="UP001521931"/>
    </source>
</evidence>
<dbReference type="PANTHER" id="PTHR39344:SF1">
    <property type="entry name" value="UPF0182 PROTEIN SLL1060"/>
    <property type="match status" value="1"/>
</dbReference>
<dbReference type="Pfam" id="PF03699">
    <property type="entry name" value="UPF0182"/>
    <property type="match status" value="1"/>
</dbReference>
<keyword evidence="2 5" id="KW-0812">Transmembrane</keyword>
<comment type="caution">
    <text evidence="7">The sequence shown here is derived from an EMBL/GenBank/DDBJ whole genome shotgun (WGS) entry which is preliminary data.</text>
</comment>
<feature type="transmembrane region" description="Helical" evidence="5">
    <location>
        <begin position="182"/>
        <end position="203"/>
    </location>
</feature>
<keyword evidence="1 5" id="KW-1003">Cell membrane</keyword>
<organism evidence="7 8">
    <name type="scientific">Arsenicicoccus bolidensis</name>
    <dbReference type="NCBI Taxonomy" id="229480"/>
    <lineage>
        <taxon>Bacteria</taxon>
        <taxon>Bacillati</taxon>
        <taxon>Actinomycetota</taxon>
        <taxon>Actinomycetes</taxon>
        <taxon>Micrococcales</taxon>
        <taxon>Intrasporangiaceae</taxon>
        <taxon>Arsenicicoccus</taxon>
    </lineage>
</organism>